<feature type="compositionally biased region" description="Polar residues" evidence="1">
    <location>
        <begin position="380"/>
        <end position="398"/>
    </location>
</feature>
<accession>A0A9K3CX41</accession>
<organism evidence="3 4">
    <name type="scientific">Kipferlia bialata</name>
    <dbReference type="NCBI Taxonomy" id="797122"/>
    <lineage>
        <taxon>Eukaryota</taxon>
        <taxon>Metamonada</taxon>
        <taxon>Carpediemonas-like organisms</taxon>
        <taxon>Kipferlia</taxon>
    </lineage>
</organism>
<evidence type="ECO:0000256" key="1">
    <source>
        <dbReference type="SAM" id="MobiDB-lite"/>
    </source>
</evidence>
<feature type="compositionally biased region" description="Low complexity" evidence="1">
    <location>
        <begin position="433"/>
        <end position="458"/>
    </location>
</feature>
<reference evidence="3" key="1">
    <citation type="submission" date="2016-10" db="EMBL/GenBank/DDBJ databases">
        <authorList>
            <person name="Tanifuji G."/>
            <person name="Kume K."/>
            <person name="Nakayama T."/>
            <person name="Takabayashi S."/>
            <person name="Hashimoto T."/>
        </authorList>
    </citation>
    <scope>NUCLEOTIDE SEQUENCE</scope>
    <source>
        <strain evidence="3">NY0173</strain>
    </source>
</reference>
<gene>
    <name evidence="2" type="ORF">KIPB_001487</name>
    <name evidence="3" type="ORF">KIPB_005440</name>
</gene>
<comment type="caution">
    <text evidence="3">The sequence shown here is derived from an EMBL/GenBank/DDBJ whole genome shotgun (WGS) entry which is preliminary data.</text>
</comment>
<evidence type="ECO:0000313" key="4">
    <source>
        <dbReference type="Proteomes" id="UP000265618"/>
    </source>
</evidence>
<feature type="region of interest" description="Disordered" evidence="1">
    <location>
        <begin position="173"/>
        <end position="419"/>
    </location>
</feature>
<feature type="region of interest" description="Disordered" evidence="1">
    <location>
        <begin position="1"/>
        <end position="41"/>
    </location>
</feature>
<feature type="compositionally biased region" description="Basic and acidic residues" evidence="1">
    <location>
        <begin position="186"/>
        <end position="203"/>
    </location>
</feature>
<feature type="region of interest" description="Disordered" evidence="1">
    <location>
        <begin position="433"/>
        <end position="475"/>
    </location>
</feature>
<evidence type="ECO:0000313" key="3">
    <source>
        <dbReference type="EMBL" id="GIQ84020.1"/>
    </source>
</evidence>
<proteinExistence type="predicted"/>
<feature type="region of interest" description="Disordered" evidence="1">
    <location>
        <begin position="665"/>
        <end position="707"/>
    </location>
</feature>
<dbReference type="EMBL" id="BDIP01000214">
    <property type="protein sequence ID" value="GIQ80656.1"/>
    <property type="molecule type" value="Genomic_DNA"/>
</dbReference>
<dbReference type="Proteomes" id="UP000265618">
    <property type="component" value="Unassembled WGS sequence"/>
</dbReference>
<reference evidence="3 4" key="2">
    <citation type="journal article" date="2018" name="PLoS ONE">
        <title>The draft genome of Kipferlia bialata reveals reductive genome evolution in fornicate parasites.</title>
        <authorList>
            <person name="Tanifuji G."/>
            <person name="Takabayashi S."/>
            <person name="Kume K."/>
            <person name="Takagi M."/>
            <person name="Nakayama T."/>
            <person name="Kamikawa R."/>
            <person name="Inagaki Y."/>
            <person name="Hashimoto T."/>
        </authorList>
    </citation>
    <scope>NUCLEOTIDE SEQUENCE [LARGE SCALE GENOMIC DNA]</scope>
    <source>
        <strain evidence="3">NY0173</strain>
    </source>
</reference>
<dbReference type="AlphaFoldDB" id="A0A9K3CX41"/>
<protein>
    <submittedName>
        <fullName evidence="3">Uncharacterized protein</fullName>
    </submittedName>
</protein>
<keyword evidence="4" id="KW-1185">Reference proteome</keyword>
<dbReference type="EMBL" id="BDIP01001275">
    <property type="protein sequence ID" value="GIQ84020.1"/>
    <property type="molecule type" value="Genomic_DNA"/>
</dbReference>
<feature type="compositionally biased region" description="Pro residues" evidence="1">
    <location>
        <begin position="296"/>
        <end position="307"/>
    </location>
</feature>
<name>A0A9K3CX41_9EUKA</name>
<sequence length="749" mass="78798">MNHPAPGVIQASQPPKSVAEHGSQSAHGHTDLDRGGARVGVPRHSISAGAQRLPGLHHALGPPEDEMYSIQSDDWCAVCILDGLDGDEKATAICTQCAGQLHPHCCADVSDLTDVFGVHLTPPCCPNCVRLLRDGATKVRKALPSASVPHVPMSPAALPRVPPLHGGKEYRGGPVPYHTIPTHNLPWERDRERERERERERMARYPGITSMMSPHDVSAHTPSAASVPLPPPASHTIHHSPHRVESRSLPAQDTLKYRDRERVLPISVSHDMGLARQDSDGSVGHGETVHGTQQYPPSPRAKRPPPQGVSQVDGSGAVLPSAGGASLPPIAVASTSSGDTPMHPSGHAGHRDPSPSGVTGTVSGAVIDTPKAGHSVLGGSRSTPGPENAHPTTTTTGAIVQGGDAQGVTDPSQSAHTSVSVSASASLSVPVQSDSVSVPPASASASVSASSARRPSQVGLGEYAPSPPLTQTDDSDQHRLIQTIVEVAAQKINRGANFSGIPSHLFRHKFDSREELVAAANSHTPQTWVCRANGGRGTKFILRCATHGCAAELHVRKNEGGKSYITSISNQKKRVGKDKTAVQHNVHSSTCLHRYWTQYRGSLRSFFLRVGQPGWSFARESVLRAADDGTLVNVQPKQEPSSQPQAPGHVDTSAQVKVAFVARGVSGGEAPGGSGKGDVTLAEPMVPSPPSIPNQGERQRAPPPQPHLASISRCHALTSTLLQRVIGAQTPAEAQAICEALEAICAERR</sequence>
<evidence type="ECO:0000313" key="2">
    <source>
        <dbReference type="EMBL" id="GIQ80656.1"/>
    </source>
</evidence>
<feature type="compositionally biased region" description="Gly residues" evidence="1">
    <location>
        <begin position="665"/>
        <end position="676"/>
    </location>
</feature>